<dbReference type="Pfam" id="PF21983">
    <property type="entry name" value="NikA-like"/>
    <property type="match status" value="1"/>
</dbReference>
<accession>A0A1I5WTV3</accession>
<dbReference type="Proteomes" id="UP000182624">
    <property type="component" value="Unassembled WGS sequence"/>
</dbReference>
<evidence type="ECO:0000313" key="2">
    <source>
        <dbReference type="Proteomes" id="UP000182624"/>
    </source>
</evidence>
<sequence>MQERTHKVTVRLTDEEYARLLAKMDEVGVSCMSMYIRKMILDGYCVRLKTDDFSEIVYLLRMCSNNLNQYAKKANAFGDVYAADMEDLKMRLDEIWEHTKNMMIAFSQIR</sequence>
<gene>
    <name evidence="1" type="ORF">SAMN04487928_12514</name>
</gene>
<protein>
    <submittedName>
        <fullName evidence="1">Mobilisation protein (MobC)</fullName>
    </submittedName>
</protein>
<evidence type="ECO:0000313" key="1">
    <source>
        <dbReference type="EMBL" id="SFQ22916.1"/>
    </source>
</evidence>
<name>A0A1I5WTV3_9FIRM</name>
<reference evidence="2" key="1">
    <citation type="submission" date="2016-10" db="EMBL/GenBank/DDBJ databases">
        <authorList>
            <person name="Varghese N."/>
            <person name="Submissions S."/>
        </authorList>
    </citation>
    <scope>NUCLEOTIDE SEQUENCE [LARGE SCALE GENOMIC DNA]</scope>
    <source>
        <strain evidence="2">P18</strain>
    </source>
</reference>
<dbReference type="InterPro" id="IPR053842">
    <property type="entry name" value="NikA-like"/>
</dbReference>
<organism evidence="1 2">
    <name type="scientific">Butyrivibrio proteoclasticus</name>
    <dbReference type="NCBI Taxonomy" id="43305"/>
    <lineage>
        <taxon>Bacteria</taxon>
        <taxon>Bacillati</taxon>
        <taxon>Bacillota</taxon>
        <taxon>Clostridia</taxon>
        <taxon>Lachnospirales</taxon>
        <taxon>Lachnospiraceae</taxon>
        <taxon>Butyrivibrio</taxon>
    </lineage>
</organism>
<proteinExistence type="predicted"/>
<dbReference type="OrthoDB" id="9804743at2"/>
<dbReference type="AlphaFoldDB" id="A0A1I5WTV3"/>
<keyword evidence="2" id="KW-1185">Reference proteome</keyword>
<dbReference type="EMBL" id="FOXO01000025">
    <property type="protein sequence ID" value="SFQ22916.1"/>
    <property type="molecule type" value="Genomic_DNA"/>
</dbReference>